<evidence type="ECO:0000313" key="2">
    <source>
        <dbReference type="Proteomes" id="UP000190897"/>
    </source>
</evidence>
<dbReference type="EMBL" id="FUZA01000002">
    <property type="protein sequence ID" value="SKB83064.1"/>
    <property type="molecule type" value="Genomic_DNA"/>
</dbReference>
<keyword evidence="2" id="KW-1185">Reference proteome</keyword>
<sequence>MKNNPDGQEFILVFRTNINRKKDVKSLSPVLNGCSEIIKWNIDLSDCDNVLRIEATHPDHEPVIHLVKKAGYTCEELTD</sequence>
<dbReference type="Proteomes" id="UP000190897">
    <property type="component" value="Unassembled WGS sequence"/>
</dbReference>
<dbReference type="RefSeq" id="WP_082214920.1">
    <property type="nucleotide sequence ID" value="NZ_FUZA01000002.1"/>
</dbReference>
<evidence type="ECO:0000313" key="1">
    <source>
        <dbReference type="EMBL" id="SKB83064.1"/>
    </source>
</evidence>
<dbReference type="AlphaFoldDB" id="A0A1T5EGI0"/>
<proteinExistence type="predicted"/>
<protein>
    <recommendedName>
        <fullName evidence="3">Copper chaperone CopZ</fullName>
    </recommendedName>
</protein>
<dbReference type="STRING" id="651661.SAMN05660293_02438"/>
<accession>A0A1T5EGI0</accession>
<name>A0A1T5EGI0_9BACT</name>
<gene>
    <name evidence="1" type="ORF">SAMN05660293_02438</name>
</gene>
<dbReference type="OrthoDB" id="1036397at2"/>
<reference evidence="2" key="1">
    <citation type="submission" date="2017-02" db="EMBL/GenBank/DDBJ databases">
        <authorList>
            <person name="Varghese N."/>
            <person name="Submissions S."/>
        </authorList>
    </citation>
    <scope>NUCLEOTIDE SEQUENCE [LARGE SCALE GENOMIC DNA]</scope>
    <source>
        <strain evidence="2">DSM 22270</strain>
    </source>
</reference>
<evidence type="ECO:0008006" key="3">
    <source>
        <dbReference type="Google" id="ProtNLM"/>
    </source>
</evidence>
<organism evidence="1 2">
    <name type="scientific">Dyadobacter psychrophilus</name>
    <dbReference type="NCBI Taxonomy" id="651661"/>
    <lineage>
        <taxon>Bacteria</taxon>
        <taxon>Pseudomonadati</taxon>
        <taxon>Bacteroidota</taxon>
        <taxon>Cytophagia</taxon>
        <taxon>Cytophagales</taxon>
        <taxon>Spirosomataceae</taxon>
        <taxon>Dyadobacter</taxon>
    </lineage>
</organism>